<evidence type="ECO:0000256" key="4">
    <source>
        <dbReference type="ARBA" id="ARBA00022989"/>
    </source>
</evidence>
<evidence type="ECO:0000256" key="1">
    <source>
        <dbReference type="ARBA" id="ARBA00004651"/>
    </source>
</evidence>
<dbReference type="InterPro" id="IPR038766">
    <property type="entry name" value="Membrane_comp_ABC_pdt"/>
</dbReference>
<feature type="transmembrane region" description="Helical" evidence="6">
    <location>
        <begin position="774"/>
        <end position="801"/>
    </location>
</feature>
<evidence type="ECO:0000256" key="5">
    <source>
        <dbReference type="ARBA" id="ARBA00023136"/>
    </source>
</evidence>
<feature type="domain" description="MacB-like periplasmic core" evidence="8">
    <location>
        <begin position="30"/>
        <end position="221"/>
    </location>
</feature>
<keyword evidence="2" id="KW-1003">Cell membrane</keyword>
<dbReference type="RefSeq" id="WP_245715616.1">
    <property type="nucleotide sequence ID" value="NZ_FNCY01000026.1"/>
</dbReference>
<feature type="transmembrane region" description="Helical" evidence="6">
    <location>
        <begin position="406"/>
        <end position="428"/>
    </location>
</feature>
<sequence>MKSRRFMGFRFFGFAVQMLRRDFHAGELRLLVAALVVSVAAMTAVGFFTDRVRQALAREANQLLGADLLLISDHPWSGATRAVIASSGLQMAETQTFPSMVMAGRREGGGRAQLTEIKAVSSVYPLRGRLRTAPGVHLADAPAEGTPARGTAWIDERLASALSVSVGEPIDVGERQLMVAAILTFEPDRGVNFFSVAPRVLISLDDLEATGLVQQGSRVNYRLLVAGEESRVKALRGLVGADLGRGERIEDAENARPEIRVALERAQKFLGIAAMLSVVLAAVAIALASRRYVQRHLDPCAVMRCLGATQSFLLGIYVTQFALIASVSTAVGCLIGFAAHFVLHAGLAHLLATALPLPGAMPALQGVLVGFVLLFGFSLPPVWQLKRVSTLRVLRREFIERGLPPGRLLAGYAAGFLGLTGLIVWMAGDRVLGLTIVFGFVGAMLVFALVARVSVFLLSRMRGGSAGRVGWRFGLASLERHALASVVQIVALALGLMALFLLTAIRGDLLAAWQRAVPVDAPNRFVINIQPEQLQGVRELFARHRLEPEFSPMIRGRLAGINGAPISPENYGDERAKRLVDREFNLSYQADLPAGNRITAGRWFDRHDSGRGLASVEEGLAKTLGLKVGDRLEFTIAGEHVEVMVVGLRKLNWDSMRVNFFVLTPPKVLDDFPTSWITSFYLPPDRSETVNALVAEYPNLTVIDVAAIVRQLQAIIDQVAQAVQFVFLFALLAGVIVLYAALASAAQERRYELAVMRALGARRVQLRRAMSTEFAVIGGLAGLIGALGAVIVGQVLALRAFQLEVLVAYWLIPVGVVVGGLLVTGVGWLAVTRLTSAPPLATLRAGG</sequence>
<feature type="transmembrane region" description="Helical" evidence="6">
    <location>
        <begin position="363"/>
        <end position="385"/>
    </location>
</feature>
<dbReference type="PANTHER" id="PTHR30287:SF1">
    <property type="entry name" value="INNER MEMBRANE PROTEIN"/>
    <property type="match status" value="1"/>
</dbReference>
<dbReference type="AlphaFoldDB" id="A0A1G8MLW4"/>
<organism evidence="9 10">
    <name type="scientific">Propionivibrio dicarboxylicus</name>
    <dbReference type="NCBI Taxonomy" id="83767"/>
    <lineage>
        <taxon>Bacteria</taxon>
        <taxon>Pseudomonadati</taxon>
        <taxon>Pseudomonadota</taxon>
        <taxon>Betaproteobacteria</taxon>
        <taxon>Rhodocyclales</taxon>
        <taxon>Rhodocyclaceae</taxon>
        <taxon>Propionivibrio</taxon>
    </lineage>
</organism>
<evidence type="ECO:0000313" key="9">
    <source>
        <dbReference type="EMBL" id="SDI68836.1"/>
    </source>
</evidence>
<keyword evidence="5 6" id="KW-0472">Membrane</keyword>
<comment type="subcellular location">
    <subcellularLocation>
        <location evidence="1">Cell membrane</location>
        <topology evidence="1">Multi-pass membrane protein</topology>
    </subcellularLocation>
</comment>
<gene>
    <name evidence="9" type="ORF">SAMN05660652_03862</name>
</gene>
<keyword evidence="3 6" id="KW-0812">Transmembrane</keyword>
<dbReference type="InterPro" id="IPR025857">
    <property type="entry name" value="MacB_PCD"/>
</dbReference>
<feature type="transmembrane region" description="Helical" evidence="6">
    <location>
        <begin position="312"/>
        <end position="343"/>
    </location>
</feature>
<dbReference type="InterPro" id="IPR003838">
    <property type="entry name" value="ABC3_permease_C"/>
</dbReference>
<feature type="domain" description="ABC3 transporter permease C-terminal" evidence="7">
    <location>
        <begin position="272"/>
        <end position="388"/>
    </location>
</feature>
<evidence type="ECO:0000313" key="10">
    <source>
        <dbReference type="Proteomes" id="UP000198607"/>
    </source>
</evidence>
<evidence type="ECO:0000256" key="6">
    <source>
        <dbReference type="SAM" id="Phobius"/>
    </source>
</evidence>
<feature type="transmembrane region" description="Helical" evidence="6">
    <location>
        <begin position="722"/>
        <end position="742"/>
    </location>
</feature>
<evidence type="ECO:0000256" key="2">
    <source>
        <dbReference type="ARBA" id="ARBA00022475"/>
    </source>
</evidence>
<evidence type="ECO:0000259" key="7">
    <source>
        <dbReference type="Pfam" id="PF02687"/>
    </source>
</evidence>
<dbReference type="EMBL" id="FNCY01000026">
    <property type="protein sequence ID" value="SDI68836.1"/>
    <property type="molecule type" value="Genomic_DNA"/>
</dbReference>
<proteinExistence type="predicted"/>
<dbReference type="GO" id="GO:0005886">
    <property type="term" value="C:plasma membrane"/>
    <property type="evidence" value="ECO:0007669"/>
    <property type="project" value="UniProtKB-SubCell"/>
</dbReference>
<feature type="transmembrane region" description="Helical" evidence="6">
    <location>
        <begin position="807"/>
        <end position="831"/>
    </location>
</feature>
<feature type="domain" description="ABC3 transporter permease C-terminal" evidence="7">
    <location>
        <begin position="725"/>
        <end position="839"/>
    </location>
</feature>
<feature type="transmembrane region" description="Helical" evidence="6">
    <location>
        <begin position="269"/>
        <end position="288"/>
    </location>
</feature>
<keyword evidence="10" id="KW-1185">Reference proteome</keyword>
<dbReference type="Proteomes" id="UP000198607">
    <property type="component" value="Unassembled WGS sequence"/>
</dbReference>
<dbReference type="STRING" id="83767.SAMN05660652_03862"/>
<feature type="transmembrane region" description="Helical" evidence="6">
    <location>
        <begin position="482"/>
        <end position="505"/>
    </location>
</feature>
<evidence type="ECO:0000259" key="8">
    <source>
        <dbReference type="Pfam" id="PF12704"/>
    </source>
</evidence>
<dbReference type="PANTHER" id="PTHR30287">
    <property type="entry name" value="MEMBRANE COMPONENT OF PREDICTED ABC SUPERFAMILY METABOLITE UPTAKE TRANSPORTER"/>
    <property type="match status" value="1"/>
</dbReference>
<accession>A0A1G8MLW4</accession>
<feature type="transmembrane region" description="Helical" evidence="6">
    <location>
        <begin position="434"/>
        <end position="458"/>
    </location>
</feature>
<name>A0A1G8MLW4_9RHOO</name>
<keyword evidence="4 6" id="KW-1133">Transmembrane helix</keyword>
<protein>
    <submittedName>
        <fullName evidence="9">Putative ABC transport system permease protein</fullName>
    </submittedName>
</protein>
<dbReference type="Pfam" id="PF02687">
    <property type="entry name" value="FtsX"/>
    <property type="match status" value="2"/>
</dbReference>
<reference evidence="9 10" key="1">
    <citation type="submission" date="2016-10" db="EMBL/GenBank/DDBJ databases">
        <authorList>
            <person name="de Groot N.N."/>
        </authorList>
    </citation>
    <scope>NUCLEOTIDE SEQUENCE [LARGE SCALE GENOMIC DNA]</scope>
    <source>
        <strain evidence="9 10">DSM 5885</strain>
    </source>
</reference>
<dbReference type="Pfam" id="PF12704">
    <property type="entry name" value="MacB_PCD"/>
    <property type="match status" value="1"/>
</dbReference>
<evidence type="ECO:0000256" key="3">
    <source>
        <dbReference type="ARBA" id="ARBA00022692"/>
    </source>
</evidence>